<feature type="binding site" evidence="5">
    <location>
        <begin position="219"/>
        <end position="222"/>
    </location>
    <ligand>
        <name>pyridoxal 5'-phosphate</name>
        <dbReference type="ChEBI" id="CHEBI:597326"/>
    </ligand>
</feature>
<dbReference type="InterPro" id="IPR004636">
    <property type="entry name" value="AcOrn/SuccOrn_fam"/>
</dbReference>
<evidence type="ECO:0000256" key="5">
    <source>
        <dbReference type="HAMAP-Rule" id="MF_01107"/>
    </source>
</evidence>
<reference evidence="6 7" key="1">
    <citation type="submission" date="2024-08" db="EMBL/GenBank/DDBJ databases">
        <title>Clostridium lapicellarii sp. nov., and Clostridium renhuaiense sp. nov., two species isolated from the mud in a fermentation cellar used for producing sauce-flavour Chinese liquors.</title>
        <authorList>
            <person name="Yang F."/>
            <person name="Wang H."/>
            <person name="Chen L.Q."/>
            <person name="Zhou N."/>
            <person name="Lu J.J."/>
            <person name="Pu X.X."/>
            <person name="Wan B."/>
            <person name="Wang L."/>
            <person name="Liu S.J."/>
        </authorList>
    </citation>
    <scope>NUCLEOTIDE SEQUENCE [LARGE SCALE GENOMIC DNA]</scope>
    <source>
        <strain evidence="6 7">MT-5</strain>
    </source>
</reference>
<keyword evidence="7" id="KW-1185">Reference proteome</keyword>
<keyword evidence="1 5" id="KW-0032">Aminotransferase</keyword>
<accession>A0ABV4BMG9</accession>
<evidence type="ECO:0000313" key="7">
    <source>
        <dbReference type="Proteomes" id="UP001564657"/>
    </source>
</evidence>
<sequence>MDYLYYAKEYLMNTYNHLPVVFTHGKGCKLYDVSNKEYLDFTSGIGVMALGRGNEKWIKAVEDQLEKLAHTSNIVLNVPILELAKKLTEISNMSKVFFCNSGTEANEGAIKLARKYSFEKYGKGRNTIITLNRSFHGRTMAALEATGEEELHKYFYPFPEGFKHTDITVEALEEAVDPSVCAIMIEAVQGEGGVNPLSSEFVHKVFEISEKKDILVICDEIQCGLGRTGKLYGFNNYNVHPDIISVAKALGGGLPMGAVLCNEKLKNTFKYGDHGSTFGGNPVCAAGAIEVLNEIADESFLKGVADKGKFIKEFFKNKSFKNIKEVRGIGLMVGIEIKGEASEVQKKIFEKGLLVLTAGKNNVVRLLPPLVVSKEELEKGLNIIYEVIESM</sequence>
<dbReference type="InterPro" id="IPR015421">
    <property type="entry name" value="PyrdxlP-dep_Trfase_major"/>
</dbReference>
<feature type="binding site" evidence="5">
    <location>
        <begin position="102"/>
        <end position="103"/>
    </location>
    <ligand>
        <name>pyridoxal 5'-phosphate</name>
        <dbReference type="ChEBI" id="CHEBI:597326"/>
    </ligand>
</feature>
<evidence type="ECO:0000256" key="3">
    <source>
        <dbReference type="ARBA" id="ARBA00022679"/>
    </source>
</evidence>
<feature type="binding site" evidence="5">
    <location>
        <position position="138"/>
    </location>
    <ligand>
        <name>N(2)-acetyl-L-ornithine</name>
        <dbReference type="ChEBI" id="CHEBI:57805"/>
    </ligand>
</feature>
<dbReference type="Gene3D" id="3.40.640.10">
    <property type="entry name" value="Type I PLP-dependent aspartate aminotransferase-like (Major domain)"/>
    <property type="match status" value="1"/>
</dbReference>
<dbReference type="InterPro" id="IPR015422">
    <property type="entry name" value="PyrdxlP-dep_Trfase_small"/>
</dbReference>
<dbReference type="EC" id="2.6.1.11" evidence="5"/>
<dbReference type="NCBIfam" id="NF002325">
    <property type="entry name" value="PRK01278.1"/>
    <property type="match status" value="1"/>
</dbReference>
<keyword evidence="3 5" id="KW-0808">Transferase</keyword>
<comment type="miscellaneous">
    <text evidence="5">May also have succinyldiaminopimelate aminotransferase activity, thus carrying out the corresponding step in lysine biosynthesis.</text>
</comment>
<keyword evidence="5" id="KW-0963">Cytoplasm</keyword>
<protein>
    <recommendedName>
        <fullName evidence="5">Acetylornithine aminotransferase</fullName>
        <shortName evidence="5">ACOAT</shortName>
        <ecNumber evidence="5">2.6.1.11</ecNumber>
    </recommendedName>
</protein>
<name>A0ABV4BMG9_9CLOT</name>
<dbReference type="RefSeq" id="WP_369703860.1">
    <property type="nucleotide sequence ID" value="NZ_JBGEWD010000005.1"/>
</dbReference>
<dbReference type="SUPFAM" id="SSF53383">
    <property type="entry name" value="PLP-dependent transferases"/>
    <property type="match status" value="1"/>
</dbReference>
<evidence type="ECO:0000313" key="6">
    <source>
        <dbReference type="EMBL" id="MEY7999972.1"/>
    </source>
</evidence>
<dbReference type="CDD" id="cd00610">
    <property type="entry name" value="OAT_like"/>
    <property type="match status" value="1"/>
</dbReference>
<dbReference type="InterPro" id="IPR005814">
    <property type="entry name" value="Aminotrans_3"/>
</dbReference>
<dbReference type="InterPro" id="IPR015424">
    <property type="entry name" value="PyrdxlP-dep_Trfase"/>
</dbReference>
<feature type="binding site" evidence="5">
    <location>
        <position position="135"/>
    </location>
    <ligand>
        <name>pyridoxal 5'-phosphate</name>
        <dbReference type="ChEBI" id="CHEBI:597326"/>
    </ligand>
</feature>
<gene>
    <name evidence="5" type="primary">argD</name>
    <name evidence="6" type="ORF">AB8U03_07135</name>
</gene>
<feature type="binding site" evidence="5">
    <location>
        <position position="276"/>
    </location>
    <ligand>
        <name>N(2)-acetyl-L-ornithine</name>
        <dbReference type="ChEBI" id="CHEBI:57805"/>
    </ligand>
</feature>
<comment type="subcellular location">
    <subcellularLocation>
        <location evidence="5">Cytoplasm</location>
    </subcellularLocation>
</comment>
<comment type="similarity">
    <text evidence="5">Belongs to the class-III pyridoxal-phosphate-dependent aminotransferase family. ArgD subfamily.</text>
</comment>
<evidence type="ECO:0000256" key="1">
    <source>
        <dbReference type="ARBA" id="ARBA00022576"/>
    </source>
</evidence>
<dbReference type="Gene3D" id="3.90.1150.10">
    <property type="entry name" value="Aspartate Aminotransferase, domain 1"/>
    <property type="match status" value="1"/>
</dbReference>
<keyword evidence="2 5" id="KW-0028">Amino-acid biosynthesis</keyword>
<dbReference type="PIRSF" id="PIRSF000521">
    <property type="entry name" value="Transaminase_4ab_Lys_Orn"/>
    <property type="match status" value="1"/>
</dbReference>
<comment type="catalytic activity">
    <reaction evidence="5">
        <text>N(2)-acetyl-L-ornithine + 2-oxoglutarate = N-acetyl-L-glutamate 5-semialdehyde + L-glutamate</text>
        <dbReference type="Rhea" id="RHEA:18049"/>
        <dbReference type="ChEBI" id="CHEBI:16810"/>
        <dbReference type="ChEBI" id="CHEBI:29123"/>
        <dbReference type="ChEBI" id="CHEBI:29985"/>
        <dbReference type="ChEBI" id="CHEBI:57805"/>
        <dbReference type="EC" id="2.6.1.11"/>
    </reaction>
</comment>
<comment type="subunit">
    <text evidence="5">Homodimer.</text>
</comment>
<dbReference type="HAMAP" id="MF_01107">
    <property type="entry name" value="ArgD_aminotrans_3"/>
    <property type="match status" value="1"/>
</dbReference>
<dbReference type="InterPro" id="IPR049704">
    <property type="entry name" value="Aminotrans_3_PPA_site"/>
</dbReference>
<dbReference type="GO" id="GO:0008483">
    <property type="term" value="F:transaminase activity"/>
    <property type="evidence" value="ECO:0007669"/>
    <property type="project" value="UniProtKB-KW"/>
</dbReference>
<evidence type="ECO:0000256" key="2">
    <source>
        <dbReference type="ARBA" id="ARBA00022605"/>
    </source>
</evidence>
<dbReference type="InterPro" id="IPR050103">
    <property type="entry name" value="Class-III_PLP-dep_AT"/>
</dbReference>
<keyword evidence="5" id="KW-0055">Arginine biosynthesis</keyword>
<feature type="modified residue" description="N6-(pyridoxal phosphate)lysine" evidence="5">
    <location>
        <position position="248"/>
    </location>
</feature>
<feature type="binding site" evidence="5">
    <location>
        <position position="277"/>
    </location>
    <ligand>
        <name>pyridoxal 5'-phosphate</name>
        <dbReference type="ChEBI" id="CHEBI:597326"/>
    </ligand>
</feature>
<comment type="cofactor">
    <cofactor evidence="5">
        <name>pyridoxal 5'-phosphate</name>
        <dbReference type="ChEBI" id="CHEBI:597326"/>
    </cofactor>
    <text evidence="5">Binds 1 pyridoxal phosphate per subunit.</text>
</comment>
<keyword evidence="4 5" id="KW-0663">Pyridoxal phosphate</keyword>
<dbReference type="NCBIfam" id="TIGR00707">
    <property type="entry name" value="argD"/>
    <property type="match status" value="1"/>
</dbReference>
<organism evidence="6 7">
    <name type="scientific">Clostridium moutaii</name>
    <dbReference type="NCBI Taxonomy" id="3240932"/>
    <lineage>
        <taxon>Bacteria</taxon>
        <taxon>Bacillati</taxon>
        <taxon>Bacillota</taxon>
        <taxon>Clostridia</taxon>
        <taxon>Eubacteriales</taxon>
        <taxon>Clostridiaceae</taxon>
        <taxon>Clostridium</taxon>
    </lineage>
</organism>
<dbReference type="PROSITE" id="PS00600">
    <property type="entry name" value="AA_TRANSFER_CLASS_3"/>
    <property type="match status" value="1"/>
</dbReference>
<dbReference type="PANTHER" id="PTHR11986">
    <property type="entry name" value="AMINOTRANSFERASE CLASS III"/>
    <property type="match status" value="1"/>
</dbReference>
<evidence type="ECO:0000256" key="4">
    <source>
        <dbReference type="ARBA" id="ARBA00022898"/>
    </source>
</evidence>
<dbReference type="EMBL" id="JBGEWD010000005">
    <property type="protein sequence ID" value="MEY7999972.1"/>
    <property type="molecule type" value="Genomic_DNA"/>
</dbReference>
<dbReference type="PANTHER" id="PTHR11986:SF79">
    <property type="entry name" value="ACETYLORNITHINE AMINOTRANSFERASE, MITOCHONDRIAL"/>
    <property type="match status" value="1"/>
</dbReference>
<proteinExistence type="inferred from homology"/>
<comment type="pathway">
    <text evidence="5">Amino-acid biosynthesis; L-arginine biosynthesis; N(2)-acetyl-L-ornithine from L-glutamate: step 4/4.</text>
</comment>
<dbReference type="Proteomes" id="UP001564657">
    <property type="component" value="Unassembled WGS sequence"/>
</dbReference>
<comment type="caution">
    <text evidence="6">The sequence shown here is derived from an EMBL/GenBank/DDBJ whole genome shotgun (WGS) entry which is preliminary data.</text>
</comment>
<dbReference type="Pfam" id="PF00202">
    <property type="entry name" value="Aminotran_3"/>
    <property type="match status" value="1"/>
</dbReference>